<evidence type="ECO:0000313" key="2">
    <source>
        <dbReference type="Proteomes" id="UP000887566"/>
    </source>
</evidence>
<dbReference type="WBParaSite" id="PSAMB.scaffold1126size35644.g11163.t1">
    <property type="protein sequence ID" value="PSAMB.scaffold1126size35644.g11163.t1"/>
    <property type="gene ID" value="PSAMB.scaffold1126size35644.g11163"/>
</dbReference>
<feature type="region of interest" description="Disordered" evidence="1">
    <location>
        <begin position="1"/>
        <end position="41"/>
    </location>
</feature>
<evidence type="ECO:0000256" key="1">
    <source>
        <dbReference type="SAM" id="MobiDB-lite"/>
    </source>
</evidence>
<name>A0A914UPQ0_9BILA</name>
<sequence>MGLILGAAAPGHGDRPIRGQRPPGSSKMAAPKYRRKSSGRKEWLAAGKGESAGRVSLLLLVLIDPLVSRQEVAEELEEALGVILGKQWTERRP</sequence>
<protein>
    <submittedName>
        <fullName evidence="3">Uncharacterized protein</fullName>
    </submittedName>
</protein>
<organism evidence="2 3">
    <name type="scientific">Plectus sambesii</name>
    <dbReference type="NCBI Taxonomy" id="2011161"/>
    <lineage>
        <taxon>Eukaryota</taxon>
        <taxon>Metazoa</taxon>
        <taxon>Ecdysozoa</taxon>
        <taxon>Nematoda</taxon>
        <taxon>Chromadorea</taxon>
        <taxon>Plectida</taxon>
        <taxon>Plectina</taxon>
        <taxon>Plectoidea</taxon>
        <taxon>Plectidae</taxon>
        <taxon>Plectus</taxon>
    </lineage>
</organism>
<proteinExistence type="predicted"/>
<accession>A0A914UPQ0</accession>
<dbReference type="AlphaFoldDB" id="A0A914UPQ0"/>
<reference evidence="3" key="1">
    <citation type="submission" date="2022-11" db="UniProtKB">
        <authorList>
            <consortium name="WormBaseParasite"/>
        </authorList>
    </citation>
    <scope>IDENTIFICATION</scope>
</reference>
<dbReference type="Proteomes" id="UP000887566">
    <property type="component" value="Unplaced"/>
</dbReference>
<keyword evidence="2" id="KW-1185">Reference proteome</keyword>
<evidence type="ECO:0000313" key="3">
    <source>
        <dbReference type="WBParaSite" id="PSAMB.scaffold1126size35644.g11163.t1"/>
    </source>
</evidence>